<organism evidence="2 3">
    <name type="scientific">Trichoderma breve</name>
    <dbReference type="NCBI Taxonomy" id="2034170"/>
    <lineage>
        <taxon>Eukaryota</taxon>
        <taxon>Fungi</taxon>
        <taxon>Dikarya</taxon>
        <taxon>Ascomycota</taxon>
        <taxon>Pezizomycotina</taxon>
        <taxon>Sordariomycetes</taxon>
        <taxon>Hypocreomycetidae</taxon>
        <taxon>Hypocreales</taxon>
        <taxon>Hypocreaceae</taxon>
        <taxon>Trichoderma</taxon>
    </lineage>
</organism>
<comment type="caution">
    <text evidence="2">The sequence shown here is derived from an EMBL/GenBank/DDBJ whole genome shotgun (WGS) entry which is preliminary data.</text>
</comment>
<reference evidence="2" key="1">
    <citation type="submission" date="2022-09" db="EMBL/GenBank/DDBJ databases">
        <title>Chromosome-level assembly of Trichoderma breve T069, a fungus used in development of biopesticide product.</title>
        <authorList>
            <person name="Lin R."/>
            <person name="Liu T."/>
        </authorList>
    </citation>
    <scope>NUCLEOTIDE SEQUENCE</scope>
    <source>
        <strain evidence="2">T069</strain>
    </source>
</reference>
<evidence type="ECO:0000313" key="3">
    <source>
        <dbReference type="Proteomes" id="UP001140511"/>
    </source>
</evidence>
<dbReference type="AlphaFoldDB" id="A0A9W9B7S6"/>
<sequence length="116" mass="13027">MVNELVPQEGRTSQWFYEQYTLPDCQDVRLGDEKSDDVPFYWINCQTDKHGDCKTAAYPIGSFAVWGTLNYDVHESNDNCRKWTGFGAASTARINAGWLIAALVMAMLVVAMLVVV</sequence>
<gene>
    <name evidence="2" type="ORF">T069G_10454</name>
</gene>
<proteinExistence type="predicted"/>
<dbReference type="EMBL" id="JAOPEN010000007">
    <property type="protein sequence ID" value="KAJ4854896.1"/>
    <property type="molecule type" value="Genomic_DNA"/>
</dbReference>
<dbReference type="Proteomes" id="UP001140511">
    <property type="component" value="Unassembled WGS sequence"/>
</dbReference>
<keyword evidence="1" id="KW-0812">Transmembrane</keyword>
<accession>A0A9W9B7S6</accession>
<evidence type="ECO:0000313" key="2">
    <source>
        <dbReference type="EMBL" id="KAJ4854896.1"/>
    </source>
</evidence>
<feature type="transmembrane region" description="Helical" evidence="1">
    <location>
        <begin position="96"/>
        <end position="115"/>
    </location>
</feature>
<evidence type="ECO:0000256" key="1">
    <source>
        <dbReference type="SAM" id="Phobius"/>
    </source>
</evidence>
<keyword evidence="3" id="KW-1185">Reference proteome</keyword>
<protein>
    <submittedName>
        <fullName evidence="2">Uncharacterized protein</fullName>
    </submittedName>
</protein>
<keyword evidence="1" id="KW-0472">Membrane</keyword>
<dbReference type="GeneID" id="80872352"/>
<name>A0A9W9B7S6_9HYPO</name>
<keyword evidence="1" id="KW-1133">Transmembrane helix</keyword>
<dbReference type="RefSeq" id="XP_056023954.1">
    <property type="nucleotide sequence ID" value="XM_056177664.1"/>
</dbReference>